<protein>
    <submittedName>
        <fullName evidence="2">Uncharacterized protein</fullName>
    </submittedName>
</protein>
<reference evidence="2 3" key="1">
    <citation type="submission" date="2022-06" db="EMBL/GenBank/DDBJ databases">
        <title>Fructobacillus taiwanensis sp. nov., isolated from the honeybee.</title>
        <authorList>
            <person name="Chen Y.-S."/>
            <person name="Wang L.-T."/>
            <person name="Lee Y.-S."/>
            <person name="Chang Y.-C."/>
            <person name="Wu H.-C."/>
            <person name="Liao C.-Y."/>
            <person name="Chen W.-H."/>
            <person name="Deng J.-N."/>
            <person name="Wang Y.-H."/>
        </authorList>
    </citation>
    <scope>NUCLEOTIDE SEQUENCE [LARGE SCALE GENOMIC DNA]</scope>
    <source>
        <strain evidence="2 3">W13</strain>
    </source>
</reference>
<sequence>MQQSNRNTKHQQMNHFILGFGLASLATASLGYYAYKKKSLLSGTYRYAFYFSNDTLMTASCLFVGRFYRYQTQSETGRKVVQIGRYEVEGKHVIFKRHDGYNRIGMLSEDHRLIDFGDGVILSKKK</sequence>
<dbReference type="Proteomes" id="UP001523234">
    <property type="component" value="Unassembled WGS sequence"/>
</dbReference>
<organism evidence="2 3">
    <name type="scientific">Fructobacillus apis</name>
    <dbReference type="NCBI Taxonomy" id="2935017"/>
    <lineage>
        <taxon>Bacteria</taxon>
        <taxon>Bacillati</taxon>
        <taxon>Bacillota</taxon>
        <taxon>Bacilli</taxon>
        <taxon>Lactobacillales</taxon>
        <taxon>Lactobacillaceae</taxon>
        <taxon>Fructobacillus</taxon>
    </lineage>
</organism>
<proteinExistence type="predicted"/>
<accession>A0ABT0ZNQ7</accession>
<dbReference type="EMBL" id="JAMWYK010000001">
    <property type="protein sequence ID" value="MCO0831625.1"/>
    <property type="molecule type" value="Genomic_DNA"/>
</dbReference>
<keyword evidence="1" id="KW-0472">Membrane</keyword>
<feature type="transmembrane region" description="Helical" evidence="1">
    <location>
        <begin position="16"/>
        <end position="35"/>
    </location>
</feature>
<name>A0ABT0ZNQ7_9LACO</name>
<feature type="transmembrane region" description="Helical" evidence="1">
    <location>
        <begin position="47"/>
        <end position="68"/>
    </location>
</feature>
<comment type="caution">
    <text evidence="2">The sequence shown here is derived from an EMBL/GenBank/DDBJ whole genome shotgun (WGS) entry which is preliminary data.</text>
</comment>
<keyword evidence="3" id="KW-1185">Reference proteome</keyword>
<evidence type="ECO:0000256" key="1">
    <source>
        <dbReference type="SAM" id="Phobius"/>
    </source>
</evidence>
<evidence type="ECO:0000313" key="3">
    <source>
        <dbReference type="Proteomes" id="UP001523234"/>
    </source>
</evidence>
<keyword evidence="1" id="KW-0812">Transmembrane</keyword>
<keyword evidence="1" id="KW-1133">Transmembrane helix</keyword>
<gene>
    <name evidence="2" type="ORF">NFX39_00760</name>
</gene>
<dbReference type="RefSeq" id="WP_252442073.1">
    <property type="nucleotide sequence ID" value="NZ_JAMWYK010000001.1"/>
</dbReference>
<evidence type="ECO:0000313" key="2">
    <source>
        <dbReference type="EMBL" id="MCO0831625.1"/>
    </source>
</evidence>